<dbReference type="Proteomes" id="UP000095280">
    <property type="component" value="Unplaced"/>
</dbReference>
<proteinExistence type="predicted"/>
<accession>A0A1I8ITL9</accession>
<dbReference type="GO" id="GO:0046872">
    <property type="term" value="F:metal ion binding"/>
    <property type="evidence" value="ECO:0007669"/>
    <property type="project" value="UniProtKB-KW"/>
</dbReference>
<organism evidence="4 5">
    <name type="scientific">Macrostomum lignano</name>
    <dbReference type="NCBI Taxonomy" id="282301"/>
    <lineage>
        <taxon>Eukaryota</taxon>
        <taxon>Metazoa</taxon>
        <taxon>Spiralia</taxon>
        <taxon>Lophotrochozoa</taxon>
        <taxon>Platyhelminthes</taxon>
        <taxon>Rhabditophora</taxon>
        <taxon>Macrostomorpha</taxon>
        <taxon>Macrostomida</taxon>
        <taxon>Macrostomidae</taxon>
        <taxon>Macrostomum</taxon>
    </lineage>
</organism>
<evidence type="ECO:0000313" key="4">
    <source>
        <dbReference type="Proteomes" id="UP000095280"/>
    </source>
</evidence>
<protein>
    <submittedName>
        <fullName evidence="5">Cysteine dioxygenase</fullName>
    </submittedName>
</protein>
<dbReference type="Gene3D" id="2.60.120.10">
    <property type="entry name" value="Jelly Rolls"/>
    <property type="match status" value="1"/>
</dbReference>
<dbReference type="AlphaFoldDB" id="A0A1I8ITL9"/>
<dbReference type="Pfam" id="PF07847">
    <property type="entry name" value="PCO_ADO"/>
    <property type="match status" value="1"/>
</dbReference>
<dbReference type="GO" id="GO:0005739">
    <property type="term" value="C:mitochondrion"/>
    <property type="evidence" value="ECO:0007669"/>
    <property type="project" value="TreeGrafter"/>
</dbReference>
<evidence type="ECO:0000256" key="3">
    <source>
        <dbReference type="ARBA" id="ARBA00023004"/>
    </source>
</evidence>
<keyword evidence="1" id="KW-0479">Metal-binding</keyword>
<dbReference type="InterPro" id="IPR014710">
    <property type="entry name" value="RmlC-like_jellyroll"/>
</dbReference>
<dbReference type="PANTHER" id="PTHR22966">
    <property type="entry name" value="2-AMINOETHANETHIOL DIOXYGENASE"/>
    <property type="match status" value="1"/>
</dbReference>
<sequence length="319" mass="34214">MALAAVHCIQQSIRCRLHSGRIDIKGTSATTEVAIKGPSTRFYLITFSTPSMTSRIAGVANRAYQLFGGPTATESLPPMQQPTCTDVHVSQEGLTQLLLQLHSLTAKDVDLDAGLVTDASRVHAPVVYLHIVDNGVLSMGIYVLRPGARIPLHDHPGMFGLCKLLHGSLRCRAYTTLPAGQGPNTLPPTPLRGWQRDALLADLTPAKLAMDLVLSVASAQRQQQTIVHTPTEANFHELQILAPPYDHDLGRRVCRYYREVTLEVEDATAATAATAAAAAAAGGGATGNESRGHLVYLAEIPQPRDFVCASVEYTGPRVT</sequence>
<dbReference type="InterPro" id="IPR011051">
    <property type="entry name" value="RmlC_Cupin_sf"/>
</dbReference>
<keyword evidence="4" id="KW-1185">Reference proteome</keyword>
<reference evidence="5" key="1">
    <citation type="submission" date="2016-11" db="UniProtKB">
        <authorList>
            <consortium name="WormBaseParasite"/>
        </authorList>
    </citation>
    <scope>IDENTIFICATION</scope>
</reference>
<dbReference type="GO" id="GO:0016702">
    <property type="term" value="F:oxidoreductase activity, acting on single donors with incorporation of molecular oxygen, incorporation of two atoms of oxygen"/>
    <property type="evidence" value="ECO:0007669"/>
    <property type="project" value="InterPro"/>
</dbReference>
<dbReference type="InterPro" id="IPR012864">
    <property type="entry name" value="PCO/ADO"/>
</dbReference>
<evidence type="ECO:0000313" key="5">
    <source>
        <dbReference type="WBParaSite" id="maker-uti_cns_0016334-snap-gene-0.2-mRNA-1"/>
    </source>
</evidence>
<dbReference type="WBParaSite" id="maker-uti_cns_0016334-snap-gene-0.2-mRNA-1">
    <property type="protein sequence ID" value="maker-uti_cns_0016334-snap-gene-0.2-mRNA-1"/>
    <property type="gene ID" value="maker-uti_cns_0016334-snap-gene-0.2"/>
</dbReference>
<dbReference type="CDD" id="cd20289">
    <property type="entry name" value="cupin_ADO"/>
    <property type="match status" value="1"/>
</dbReference>
<evidence type="ECO:0000256" key="2">
    <source>
        <dbReference type="ARBA" id="ARBA00023002"/>
    </source>
</evidence>
<dbReference type="SUPFAM" id="SSF51182">
    <property type="entry name" value="RmlC-like cupins"/>
    <property type="match status" value="1"/>
</dbReference>
<evidence type="ECO:0000256" key="1">
    <source>
        <dbReference type="ARBA" id="ARBA00022723"/>
    </source>
</evidence>
<keyword evidence="3" id="KW-0408">Iron</keyword>
<name>A0A1I8ITL9_9PLAT</name>
<dbReference type="PANTHER" id="PTHR22966:SF61">
    <property type="entry name" value="2-AMINOETHANETHIOL DIOXYGENASE"/>
    <property type="match status" value="1"/>
</dbReference>
<keyword evidence="2" id="KW-0560">Oxidoreductase</keyword>